<dbReference type="PANTHER" id="PTHR44196:SF1">
    <property type="entry name" value="DEHYDROGENASE_REDUCTASE SDR FAMILY MEMBER 7B"/>
    <property type="match status" value="1"/>
</dbReference>
<sequence>MTLINELLEKAENAVSGKDKLLMRTNYSSHPSTYFSNTFGRAVIFINGIQDKPVPIQICIGSAAGWQDNRICVHEGKQNSSRCYWVLFDFTPEPFITITNIITSQMDQSSERATNLIAAIKPYIHYVVLPVGLYAANRFFRFLIPGPQHRSKLDLRDRAVLITGASSGLGRELAICFYRRGAKVILTARSIDKLKELCEELKSLQDVINNNEPVYKYLDITDPNGVVELVSFAINQRIDVLINNAGLSMRGSCKDTSMDVHRQVMEVNYFGHVAITKALLDYIPEDGAIVYISSVQGRIAVPYRSSYSASKHAAQAFFDCLRTEERFKTQILVVSATYLNTGFGRRALTTEGKPMDKDDLNQANGLTPSYAAECIINALINRNTELILAPLSHRFAIFLRWFCPTLFFYIMYRRGLKDKSVKNNTKFFWIVIADNFRTRKKEKFCNSRGYIKINQSKLRRDIERLRKDITRVTSNRSSVAEGEVNDFLRNNAYLLGSYGAGFLLGYTFA</sequence>
<keyword evidence="6" id="KW-0560">Oxidoreductase</keyword>
<dbReference type="EMBL" id="LN855501">
    <property type="protein sequence ID" value="CDP91152.1"/>
    <property type="molecule type" value="Genomic_DNA"/>
</dbReference>
<dbReference type="GO" id="GO:0016491">
    <property type="term" value="F:oxidoreductase activity"/>
    <property type="evidence" value="ECO:0007669"/>
    <property type="project" value="UniProtKB-KW"/>
</dbReference>
<reference evidence="9" key="1">
    <citation type="journal article" date="2007" name="Science">
        <title>Draft genome of the filarial nematode parasite Brugia malayi.</title>
        <authorList>
            <person name="Ghedin E."/>
            <person name="Wang S."/>
            <person name="Spiro D."/>
            <person name="Caler E."/>
            <person name="Zhao Q."/>
            <person name="Crabtree J."/>
            <person name="Allen J.E."/>
            <person name="Delcher A.L."/>
            <person name="Guiliano D.B."/>
            <person name="Miranda-Saavedra D."/>
            <person name="Angiuoli S.V."/>
            <person name="Creasy T."/>
            <person name="Amedeo P."/>
            <person name="Haas B."/>
            <person name="El-Sayed N.M."/>
            <person name="Wortman J.R."/>
            <person name="Feldblyum T."/>
            <person name="Tallon L."/>
            <person name="Schatz M."/>
            <person name="Shumway M."/>
            <person name="Koo H."/>
            <person name="Salzberg S.L."/>
            <person name="Schobel S."/>
            <person name="Pertea M."/>
            <person name="Pop M."/>
            <person name="White O."/>
            <person name="Barton G.J."/>
            <person name="Carlow C.K."/>
            <person name="Crawford M.J."/>
            <person name="Daub J."/>
            <person name="Dimmic M.W."/>
            <person name="Estes C.F."/>
            <person name="Foster J.M."/>
            <person name="Ganatra M."/>
            <person name="Gregory W.F."/>
            <person name="Johnson N.M."/>
            <person name="Jin J."/>
            <person name="Komuniecki R."/>
            <person name="Korf I."/>
            <person name="Kumar S."/>
            <person name="Laney S."/>
            <person name="Li B.W."/>
            <person name="Li W."/>
            <person name="Lindblom T.H."/>
            <person name="Lustigman S."/>
            <person name="Ma D."/>
            <person name="Maina C.V."/>
            <person name="Martin D.M."/>
            <person name="McCarter J.P."/>
            <person name="McReynolds L."/>
            <person name="Mitreva M."/>
            <person name="Nutman T.B."/>
            <person name="Parkinson J."/>
            <person name="Peregrin-Alvarez J.M."/>
            <person name="Poole C."/>
            <person name="Ren Q."/>
            <person name="Saunders L."/>
            <person name="Sluder A.E."/>
            <person name="Smith K."/>
            <person name="Stanke M."/>
            <person name="Unnasch T.R."/>
            <person name="Ware J."/>
            <person name="Wei A.D."/>
            <person name="Weil G."/>
            <person name="Williams D.J."/>
            <person name="Zhang Y."/>
            <person name="Williams S.A."/>
            <person name="Fraser-Liggett C."/>
            <person name="Slatko B."/>
            <person name="Blaxter M.L."/>
            <person name="Scott A.L."/>
        </authorList>
    </citation>
    <scope>NUCLEOTIDE SEQUENCE</scope>
    <source>
        <strain evidence="9">FR3</strain>
    </source>
</reference>
<dbReference type="Gene3D" id="3.40.50.720">
    <property type="entry name" value="NAD(P)-binding Rossmann-like Domain"/>
    <property type="match status" value="1"/>
</dbReference>
<dbReference type="OMA" id="YFWIMAK"/>
<evidence type="ECO:0000256" key="3">
    <source>
        <dbReference type="ARBA" id="ARBA00009160"/>
    </source>
</evidence>
<gene>
    <name evidence="9" type="primary">Bm6015</name>
    <name evidence="9" type="ORF">BM_Bm6015</name>
</gene>
<comment type="function">
    <text evidence="8">Putative oxidoreductase.</text>
</comment>
<evidence type="ECO:0000313" key="9">
    <source>
        <dbReference type="EMBL" id="CDP91152.1"/>
    </source>
</evidence>
<evidence type="ECO:0000256" key="8">
    <source>
        <dbReference type="ARBA" id="ARBA00037096"/>
    </source>
</evidence>
<dbReference type="SUPFAM" id="SSF51735">
    <property type="entry name" value="NAD(P)-binding Rossmann-fold domains"/>
    <property type="match status" value="1"/>
</dbReference>
<comment type="subcellular location">
    <subcellularLocation>
        <location evidence="1">Mitochondrion outer membrane</location>
        <topology evidence="1">Multi-pass membrane protein</topology>
    </subcellularLocation>
</comment>
<evidence type="ECO:0000256" key="2">
    <source>
        <dbReference type="ARBA" id="ARBA00006484"/>
    </source>
</evidence>
<evidence type="ECO:0000256" key="6">
    <source>
        <dbReference type="ARBA" id="ARBA00023002"/>
    </source>
</evidence>
<reference evidence="9" key="2">
    <citation type="submission" date="2012-12" db="EMBL/GenBank/DDBJ databases">
        <authorList>
            <consortium name="WormBase Consortium"/>
            <person name="Ghedin E."/>
            <person name="Paulini M."/>
        </authorList>
    </citation>
    <scope>NUCLEOTIDE SEQUENCE</scope>
    <source>
        <strain evidence="9">FR3</strain>
    </source>
</reference>
<accession>A0A1I9FZT8</accession>
<dbReference type="PRINTS" id="PR00081">
    <property type="entry name" value="GDHRDH"/>
</dbReference>
<dbReference type="InterPro" id="IPR036291">
    <property type="entry name" value="NAD(P)-bd_dom_sf"/>
</dbReference>
<dbReference type="GO" id="GO:0005741">
    <property type="term" value="C:mitochondrial outer membrane"/>
    <property type="evidence" value="ECO:0007669"/>
    <property type="project" value="UniProtKB-SubCell"/>
</dbReference>
<dbReference type="InterPro" id="IPR002347">
    <property type="entry name" value="SDR_fam"/>
</dbReference>
<dbReference type="InterPro" id="IPR007014">
    <property type="entry name" value="FUN14"/>
</dbReference>
<evidence type="ECO:0000256" key="7">
    <source>
        <dbReference type="ARBA" id="ARBA00023136"/>
    </source>
</evidence>
<evidence type="ECO:0000256" key="5">
    <source>
        <dbReference type="ARBA" id="ARBA00022989"/>
    </source>
</evidence>
<dbReference type="AlphaFoldDB" id="A0A1I9FZT8"/>
<comment type="similarity">
    <text evidence="2">Belongs to the short-chain dehydrogenases/reductases (SDR) family.</text>
</comment>
<dbReference type="PANTHER" id="PTHR44196">
    <property type="entry name" value="DEHYDROGENASE/REDUCTASE SDR FAMILY MEMBER 7B"/>
    <property type="match status" value="1"/>
</dbReference>
<keyword evidence="4" id="KW-0812">Transmembrane</keyword>
<evidence type="ECO:0000256" key="4">
    <source>
        <dbReference type="ARBA" id="ARBA00022692"/>
    </source>
</evidence>
<keyword evidence="5" id="KW-1133">Transmembrane helix</keyword>
<proteinExistence type="inferred from homology"/>
<protein>
    <submittedName>
        <fullName evidence="9">Bm6015, isoform d</fullName>
    </submittedName>
</protein>
<dbReference type="InterPro" id="IPR020904">
    <property type="entry name" value="Sc_DH/Rdtase_CS"/>
</dbReference>
<evidence type="ECO:0000256" key="1">
    <source>
        <dbReference type="ARBA" id="ARBA00004374"/>
    </source>
</evidence>
<dbReference type="Pfam" id="PF00106">
    <property type="entry name" value="adh_short"/>
    <property type="match status" value="1"/>
</dbReference>
<organism evidence="9">
    <name type="scientific">Brugia malayi</name>
    <name type="common">Filarial nematode worm</name>
    <dbReference type="NCBI Taxonomy" id="6279"/>
    <lineage>
        <taxon>Eukaryota</taxon>
        <taxon>Metazoa</taxon>
        <taxon>Ecdysozoa</taxon>
        <taxon>Nematoda</taxon>
        <taxon>Chromadorea</taxon>
        <taxon>Rhabditida</taxon>
        <taxon>Spirurina</taxon>
        <taxon>Spiruromorpha</taxon>
        <taxon>Filarioidea</taxon>
        <taxon>Onchocercidae</taxon>
        <taxon>Brugia</taxon>
    </lineage>
</organism>
<name>A0A1I9FZT8_BRUMA</name>
<keyword evidence="7" id="KW-0472">Membrane</keyword>
<dbReference type="PRINTS" id="PR00080">
    <property type="entry name" value="SDRFAMILY"/>
</dbReference>
<dbReference type="PROSITE" id="PS00061">
    <property type="entry name" value="ADH_SHORT"/>
    <property type="match status" value="1"/>
</dbReference>
<dbReference type="Pfam" id="PF04930">
    <property type="entry name" value="FUN14"/>
    <property type="match status" value="1"/>
</dbReference>
<comment type="similarity">
    <text evidence="3">Belongs to the FUN14 family.</text>
</comment>